<evidence type="ECO:0000313" key="3">
    <source>
        <dbReference type="Proteomes" id="UP000523161"/>
    </source>
</evidence>
<evidence type="ECO:0000256" key="1">
    <source>
        <dbReference type="SAM" id="SignalP"/>
    </source>
</evidence>
<dbReference type="Proteomes" id="UP000523161">
    <property type="component" value="Unassembled WGS sequence"/>
</dbReference>
<feature type="chain" id="PRO_5031301790" description="DUF2845 domain-containing protein" evidence="1">
    <location>
        <begin position="23"/>
        <end position="110"/>
    </location>
</feature>
<evidence type="ECO:0000313" key="2">
    <source>
        <dbReference type="EMBL" id="NRQ42700.1"/>
    </source>
</evidence>
<keyword evidence="3" id="KW-1185">Reference proteome</keyword>
<reference evidence="2 3" key="1">
    <citation type="submission" date="2020-06" db="EMBL/GenBank/DDBJ databases">
        <title>Rheinheimera sp. nov., a marine bacterium isolated from coastal.</title>
        <authorList>
            <person name="Yu Q."/>
            <person name="Qi Y."/>
            <person name="Pu J."/>
        </authorList>
    </citation>
    <scope>NUCLEOTIDE SEQUENCE [LARGE SCALE GENOMIC DNA]</scope>
    <source>
        <strain evidence="2 3">YQF-2</strain>
    </source>
</reference>
<name>A0A7Y5AQK1_9GAMM</name>
<proteinExistence type="predicted"/>
<sequence>MRSAVLLCLVLTCGSLSTALQANDFYQIPIPADAREFARLDSKMPAVLSFFSQQTETALRDYYVQQLGEPVSEQTLYGRQHLYFSVNNNQVRILISSQNDWRQVDIMVQN</sequence>
<accession>A0A7Y5AQK1</accession>
<organism evidence="2 3">
    <name type="scientific">Rheinheimera lutimaris</name>
    <dbReference type="NCBI Taxonomy" id="2740584"/>
    <lineage>
        <taxon>Bacteria</taxon>
        <taxon>Pseudomonadati</taxon>
        <taxon>Pseudomonadota</taxon>
        <taxon>Gammaproteobacteria</taxon>
        <taxon>Chromatiales</taxon>
        <taxon>Chromatiaceae</taxon>
        <taxon>Rheinheimera</taxon>
    </lineage>
</organism>
<keyword evidence="1" id="KW-0732">Signal</keyword>
<dbReference type="AlphaFoldDB" id="A0A7Y5AQK1"/>
<feature type="signal peptide" evidence="1">
    <location>
        <begin position="1"/>
        <end position="22"/>
    </location>
</feature>
<dbReference type="EMBL" id="JABSOD010000007">
    <property type="protein sequence ID" value="NRQ42700.1"/>
    <property type="molecule type" value="Genomic_DNA"/>
</dbReference>
<gene>
    <name evidence="2" type="ORF">HRH59_08985</name>
</gene>
<protein>
    <recommendedName>
        <fullName evidence="4">DUF2845 domain-containing protein</fullName>
    </recommendedName>
</protein>
<comment type="caution">
    <text evidence="2">The sequence shown here is derived from an EMBL/GenBank/DDBJ whole genome shotgun (WGS) entry which is preliminary data.</text>
</comment>
<dbReference type="RefSeq" id="WP_173500946.1">
    <property type="nucleotide sequence ID" value="NZ_JABSOD010000007.1"/>
</dbReference>
<evidence type="ECO:0008006" key="4">
    <source>
        <dbReference type="Google" id="ProtNLM"/>
    </source>
</evidence>